<dbReference type="SUPFAM" id="SSF81301">
    <property type="entry name" value="Nucleotidyltransferase"/>
    <property type="match status" value="1"/>
</dbReference>
<dbReference type="PANTHER" id="PTHR12271:SF40">
    <property type="entry name" value="POLY(A) RNA POLYMERASE GLD2"/>
    <property type="match status" value="1"/>
</dbReference>
<comment type="subcellular location">
    <subcellularLocation>
        <location evidence="3">Cytoplasm</location>
    </subcellularLocation>
</comment>
<dbReference type="InterPro" id="IPR002058">
    <property type="entry name" value="PAP_assoc"/>
</dbReference>
<evidence type="ECO:0000256" key="8">
    <source>
        <dbReference type="ARBA" id="ARBA00022842"/>
    </source>
</evidence>
<reference evidence="12 13" key="1">
    <citation type="journal article" date="2024" name="Nat. Commun.">
        <title>Phylogenomics reveals the evolutionary origins of lichenization in chlorophyte algae.</title>
        <authorList>
            <person name="Puginier C."/>
            <person name="Libourel C."/>
            <person name="Otte J."/>
            <person name="Skaloud P."/>
            <person name="Haon M."/>
            <person name="Grisel S."/>
            <person name="Petersen M."/>
            <person name="Berrin J.G."/>
            <person name="Delaux P.M."/>
            <person name="Dal Grande F."/>
            <person name="Keller J."/>
        </authorList>
    </citation>
    <scope>NUCLEOTIDE SEQUENCE [LARGE SCALE GENOMIC DNA]</scope>
    <source>
        <strain evidence="12 13">SAG 2043</strain>
    </source>
</reference>
<organism evidence="12 13">
    <name type="scientific">[Myrmecia] bisecta</name>
    <dbReference type="NCBI Taxonomy" id="41462"/>
    <lineage>
        <taxon>Eukaryota</taxon>
        <taxon>Viridiplantae</taxon>
        <taxon>Chlorophyta</taxon>
        <taxon>core chlorophytes</taxon>
        <taxon>Trebouxiophyceae</taxon>
        <taxon>Trebouxiales</taxon>
        <taxon>Trebouxiaceae</taxon>
        <taxon>Myrmecia</taxon>
    </lineage>
</organism>
<feature type="domain" description="PAP-associated" evidence="10">
    <location>
        <begin position="329"/>
        <end position="388"/>
    </location>
</feature>
<keyword evidence="5" id="KW-0963">Cytoplasm</keyword>
<dbReference type="CDD" id="cd05402">
    <property type="entry name" value="NT_PAP_TUTase"/>
    <property type="match status" value="1"/>
</dbReference>
<dbReference type="Pfam" id="PF03828">
    <property type="entry name" value="PAP_assoc"/>
    <property type="match status" value="1"/>
</dbReference>
<comment type="similarity">
    <text evidence="4">Belongs to the DNA polymerase type-B-like family.</text>
</comment>
<dbReference type="EMBL" id="JALJOR010000013">
    <property type="protein sequence ID" value="KAK9806970.1"/>
    <property type="molecule type" value="Genomic_DNA"/>
</dbReference>
<dbReference type="GO" id="GO:0016779">
    <property type="term" value="F:nucleotidyltransferase activity"/>
    <property type="evidence" value="ECO:0007669"/>
    <property type="project" value="UniProtKB-ARBA"/>
</dbReference>
<dbReference type="FunFam" id="1.10.1410.10:FF:000018">
    <property type="entry name" value="Terminal uridylyltransferase cid1"/>
    <property type="match status" value="1"/>
</dbReference>
<comment type="cofactor">
    <cofactor evidence="2">
        <name>Mg(2+)</name>
        <dbReference type="ChEBI" id="CHEBI:18420"/>
    </cofactor>
</comment>
<feature type="region of interest" description="Disordered" evidence="9">
    <location>
        <begin position="1"/>
        <end position="57"/>
    </location>
</feature>
<dbReference type="PANTHER" id="PTHR12271">
    <property type="entry name" value="POLY A POLYMERASE CID PAP -RELATED"/>
    <property type="match status" value="1"/>
</dbReference>
<comment type="caution">
    <text evidence="12">The sequence shown here is derived from an EMBL/GenBank/DDBJ whole genome shotgun (WGS) entry which is preliminary data.</text>
</comment>
<evidence type="ECO:0000313" key="13">
    <source>
        <dbReference type="Proteomes" id="UP001489004"/>
    </source>
</evidence>
<feature type="compositionally biased region" description="Basic and acidic residues" evidence="9">
    <location>
        <begin position="9"/>
        <end position="18"/>
    </location>
</feature>
<dbReference type="InterPro" id="IPR054708">
    <property type="entry name" value="MTPAP-like_central"/>
</dbReference>
<sequence>MGCGAAQKHHLDWEREHNQPFGQNAYQADRQADGASHDRPGAQAPPPRPPPRVRGLGPMTVAGRVHAPAVKRSTPVVVAPAKGPARERAYLVGAQPQADMAALNTALLALVASLQPGAEEVARQQVAFEAVRRVLSQGWPQAQVHLFGSTANGLSICNNNDIDICLELPDGSDSLSSKGEVVEQMAKLVEEAGMKDVLPLPKARVPVVKFVVGETGTKVDVTVNNILAIVNTKLLRDYGAIDQRLLQLCFVVKHWAKRRQVNDSYRGTLSSYCYVLMCIHLLQQRAPPILPCLHALKPSTHRRTVGVWQCDYHDEVSSLEDFGAQNTETLAELVWAFFEYWAWKHDYNNSVISVRTASFLTKAQKEWTRRVGNERHLVCIEDPFELTHDLGRTVDRQTSGVLHKEFERAACILRDCADPLEKLFEPYRAGS</sequence>
<feature type="compositionally biased region" description="Pro residues" evidence="9">
    <location>
        <begin position="43"/>
        <end position="52"/>
    </location>
</feature>
<keyword evidence="7" id="KW-0479">Metal-binding</keyword>
<keyword evidence="6" id="KW-0808">Transferase</keyword>
<dbReference type="Gene3D" id="3.30.460.10">
    <property type="entry name" value="Beta Polymerase, domain 2"/>
    <property type="match status" value="1"/>
</dbReference>
<keyword evidence="13" id="KW-1185">Reference proteome</keyword>
<accession>A0AAW1PB15</accession>
<name>A0AAW1PB15_9CHLO</name>
<dbReference type="GO" id="GO:0010605">
    <property type="term" value="P:negative regulation of macromolecule metabolic process"/>
    <property type="evidence" value="ECO:0007669"/>
    <property type="project" value="UniProtKB-ARBA"/>
</dbReference>
<evidence type="ECO:0000256" key="3">
    <source>
        <dbReference type="ARBA" id="ARBA00004496"/>
    </source>
</evidence>
<evidence type="ECO:0000256" key="6">
    <source>
        <dbReference type="ARBA" id="ARBA00022679"/>
    </source>
</evidence>
<dbReference type="GO" id="GO:0031123">
    <property type="term" value="P:RNA 3'-end processing"/>
    <property type="evidence" value="ECO:0007669"/>
    <property type="project" value="TreeGrafter"/>
</dbReference>
<evidence type="ECO:0000313" key="12">
    <source>
        <dbReference type="EMBL" id="KAK9806970.1"/>
    </source>
</evidence>
<feature type="compositionally biased region" description="Basic and acidic residues" evidence="9">
    <location>
        <begin position="30"/>
        <end position="40"/>
    </location>
</feature>
<dbReference type="SUPFAM" id="SSF81631">
    <property type="entry name" value="PAP/OAS1 substrate-binding domain"/>
    <property type="match status" value="1"/>
</dbReference>
<proteinExistence type="inferred from homology"/>
<evidence type="ECO:0008006" key="14">
    <source>
        <dbReference type="Google" id="ProtNLM"/>
    </source>
</evidence>
<evidence type="ECO:0000256" key="2">
    <source>
        <dbReference type="ARBA" id="ARBA00001946"/>
    </source>
</evidence>
<evidence type="ECO:0000256" key="5">
    <source>
        <dbReference type="ARBA" id="ARBA00022490"/>
    </source>
</evidence>
<gene>
    <name evidence="12" type="ORF">WJX72_009015</name>
</gene>
<evidence type="ECO:0000256" key="7">
    <source>
        <dbReference type="ARBA" id="ARBA00022723"/>
    </source>
</evidence>
<comment type="cofactor">
    <cofactor evidence="1">
        <name>Mn(2+)</name>
        <dbReference type="ChEBI" id="CHEBI:29035"/>
    </cofactor>
</comment>
<dbReference type="InterPro" id="IPR043519">
    <property type="entry name" value="NT_sf"/>
</dbReference>
<evidence type="ECO:0000256" key="4">
    <source>
        <dbReference type="ARBA" id="ARBA00008593"/>
    </source>
</evidence>
<evidence type="ECO:0000259" key="11">
    <source>
        <dbReference type="Pfam" id="PF22600"/>
    </source>
</evidence>
<evidence type="ECO:0000259" key="10">
    <source>
        <dbReference type="Pfam" id="PF03828"/>
    </source>
</evidence>
<dbReference type="AlphaFoldDB" id="A0AAW1PB15"/>
<dbReference type="GO" id="GO:0046872">
    <property type="term" value="F:metal ion binding"/>
    <property type="evidence" value="ECO:0007669"/>
    <property type="project" value="UniProtKB-KW"/>
</dbReference>
<dbReference type="GO" id="GO:0010628">
    <property type="term" value="P:positive regulation of gene expression"/>
    <property type="evidence" value="ECO:0007669"/>
    <property type="project" value="UniProtKB-ARBA"/>
</dbReference>
<dbReference type="Pfam" id="PF22600">
    <property type="entry name" value="MTPAP-like_central"/>
    <property type="match status" value="1"/>
</dbReference>
<feature type="domain" description="Poly(A) RNA polymerase mitochondrial-like central palm" evidence="11">
    <location>
        <begin position="104"/>
        <end position="239"/>
    </location>
</feature>
<evidence type="ECO:0000256" key="1">
    <source>
        <dbReference type="ARBA" id="ARBA00001936"/>
    </source>
</evidence>
<dbReference type="GO" id="GO:0043488">
    <property type="term" value="P:regulation of mRNA stability"/>
    <property type="evidence" value="ECO:0007669"/>
    <property type="project" value="UniProtKB-ARBA"/>
</dbReference>
<evidence type="ECO:0000256" key="9">
    <source>
        <dbReference type="SAM" id="MobiDB-lite"/>
    </source>
</evidence>
<dbReference type="GO" id="GO:0005737">
    <property type="term" value="C:cytoplasm"/>
    <property type="evidence" value="ECO:0007669"/>
    <property type="project" value="UniProtKB-SubCell"/>
</dbReference>
<dbReference type="Gene3D" id="1.10.1410.10">
    <property type="match status" value="1"/>
</dbReference>
<dbReference type="Proteomes" id="UP001489004">
    <property type="component" value="Unassembled WGS sequence"/>
</dbReference>
<protein>
    <recommendedName>
        <fullName evidence="14">Polynucleotide adenylyltransferase</fullName>
    </recommendedName>
</protein>
<keyword evidence="8" id="KW-0460">Magnesium</keyword>